<proteinExistence type="predicted"/>
<feature type="signal peptide" evidence="1">
    <location>
        <begin position="1"/>
        <end position="20"/>
    </location>
</feature>
<feature type="chain" id="PRO_5020574294" description="DUF5034 domain-containing protein" evidence="1">
    <location>
        <begin position="21"/>
        <end position="204"/>
    </location>
</feature>
<evidence type="ECO:0000313" key="2">
    <source>
        <dbReference type="EMBL" id="TDK42640.1"/>
    </source>
</evidence>
<evidence type="ECO:0000256" key="1">
    <source>
        <dbReference type="SAM" id="SignalP"/>
    </source>
</evidence>
<comment type="caution">
    <text evidence="2">The sequence shown here is derived from an EMBL/GenBank/DDBJ whole genome shotgun (WGS) entry which is preliminary data.</text>
</comment>
<dbReference type="RefSeq" id="WP_100626820.1">
    <property type="nucleotide sequence ID" value="NZ_SMUW01000036.1"/>
</dbReference>
<evidence type="ECO:0008006" key="4">
    <source>
        <dbReference type="Google" id="ProtNLM"/>
    </source>
</evidence>
<evidence type="ECO:0000313" key="3">
    <source>
        <dbReference type="Proteomes" id="UP000295438"/>
    </source>
</evidence>
<name>A0A4R5UTY3_9BACT</name>
<sequence>MKKLITTSALFITIAMLPIACSEFCNNPCGCGPVFEVIDFRVQSFETLSLTTEGQQVSPSTSLPYDFITKSFRIKETQNVSYFEESNNSIPGVAFACSPPSPQSQEKMIGIQIINSKEVEFADGEIFKVGQDISDFFEVNYFFVEQTRPIPEFLENGLTLFREDLFKLVFTKNPGKEVQLEFSMRIMLEGGLEFNLQNEILSIR</sequence>
<keyword evidence="1" id="KW-0732">Signal</keyword>
<dbReference type="Proteomes" id="UP000295438">
    <property type="component" value="Unassembled WGS sequence"/>
</dbReference>
<reference evidence="2 3" key="1">
    <citation type="submission" date="2019-03" db="EMBL/GenBank/DDBJ databases">
        <title>Algoriphagus aquimaris sp. nov., isolated form marine sediment in Pohang, Korea.</title>
        <authorList>
            <person name="Kim J."/>
            <person name="Yoon S.-H."/>
            <person name="Lee S.-S."/>
        </authorList>
    </citation>
    <scope>NUCLEOTIDE SEQUENCE [LARGE SCALE GENOMIC DNA]</scope>
    <source>
        <strain evidence="2 3">F21</strain>
    </source>
</reference>
<keyword evidence="3" id="KW-1185">Reference proteome</keyword>
<accession>A0A4R5UTY3</accession>
<protein>
    <recommendedName>
        <fullName evidence="4">DUF5034 domain-containing protein</fullName>
    </recommendedName>
</protein>
<organism evidence="2 3">
    <name type="scientific">Algoriphagus formosus</name>
    <dbReference type="NCBI Taxonomy" id="2007308"/>
    <lineage>
        <taxon>Bacteria</taxon>
        <taxon>Pseudomonadati</taxon>
        <taxon>Bacteroidota</taxon>
        <taxon>Cytophagia</taxon>
        <taxon>Cytophagales</taxon>
        <taxon>Cyclobacteriaceae</taxon>
        <taxon>Algoriphagus</taxon>
    </lineage>
</organism>
<gene>
    <name evidence="2" type="ORF">E1898_14450</name>
</gene>
<dbReference type="EMBL" id="SMUW01000036">
    <property type="protein sequence ID" value="TDK42640.1"/>
    <property type="molecule type" value="Genomic_DNA"/>
</dbReference>
<dbReference type="AlphaFoldDB" id="A0A4R5UTY3"/>